<reference evidence="1 2" key="1">
    <citation type="submission" date="2024-04" db="EMBL/GenBank/DDBJ databases">
        <title>genome sequences of Mucor flavus KT1a and Helicostylum pulchrum KT1b strains isolated from the surface of a dry-aged beef.</title>
        <authorList>
            <person name="Toyotome T."/>
            <person name="Hosono M."/>
            <person name="Torimaru M."/>
            <person name="Fukuda K."/>
            <person name="Mikami N."/>
        </authorList>
    </citation>
    <scope>NUCLEOTIDE SEQUENCE [LARGE SCALE GENOMIC DNA]</scope>
    <source>
        <strain evidence="1 2">KT1a</strain>
    </source>
</reference>
<sequence>MVTHTSQKRDIHMLNNFLKSTALLFSLLSENGLVKEILSLDYFEPDISFGSLGSFFSFSELSTLNCFTNDPNFFSVDKNNVFDKGTVAVIEDLLNLESSNKDLLVSTQQQIDIKAFVSTYWIYINNIVSRKLPAIPGRDDDTKAGYCIFIESVLLKRLFGTEDDLRDIIYASNLVHKDDSSKKLRIATQGERLFSVIPQSSKPQFSLKSFFLVAQLYEDYIHLTLNQVVTESSSDEEDQEAIALYDELICMTRCAPTCEKCYRGYRSNSIMRQP</sequence>
<keyword evidence="2" id="KW-1185">Reference proteome</keyword>
<dbReference type="EMBL" id="BAABUK010000008">
    <property type="protein sequence ID" value="GAA5810939.1"/>
    <property type="molecule type" value="Genomic_DNA"/>
</dbReference>
<comment type="caution">
    <text evidence="1">The sequence shown here is derived from an EMBL/GenBank/DDBJ whole genome shotgun (WGS) entry which is preliminary data.</text>
</comment>
<accession>A0ABP9YVP3</accession>
<proteinExistence type="predicted"/>
<gene>
    <name evidence="1" type="ORF">MFLAVUS_004367</name>
</gene>
<evidence type="ECO:0000313" key="2">
    <source>
        <dbReference type="Proteomes" id="UP001473302"/>
    </source>
</evidence>
<name>A0ABP9YVP3_9FUNG</name>
<evidence type="ECO:0000313" key="1">
    <source>
        <dbReference type="EMBL" id="GAA5810939.1"/>
    </source>
</evidence>
<dbReference type="Proteomes" id="UP001473302">
    <property type="component" value="Unassembled WGS sequence"/>
</dbReference>
<protein>
    <submittedName>
        <fullName evidence="1">Uncharacterized protein</fullName>
    </submittedName>
</protein>
<organism evidence="1 2">
    <name type="scientific">Mucor flavus</name>
    <dbReference type="NCBI Taxonomy" id="439312"/>
    <lineage>
        <taxon>Eukaryota</taxon>
        <taxon>Fungi</taxon>
        <taxon>Fungi incertae sedis</taxon>
        <taxon>Mucoromycota</taxon>
        <taxon>Mucoromycotina</taxon>
        <taxon>Mucoromycetes</taxon>
        <taxon>Mucorales</taxon>
        <taxon>Mucorineae</taxon>
        <taxon>Mucoraceae</taxon>
        <taxon>Mucor</taxon>
    </lineage>
</organism>